<reference evidence="1 2" key="2">
    <citation type="submission" date="2019-11" db="EMBL/GenBank/DDBJ databases">
        <authorList>
            <person name="Lu H."/>
        </authorList>
    </citation>
    <scope>NUCLEOTIDE SEQUENCE [LARGE SCALE GENOMIC DNA]</scope>
    <source>
        <strain evidence="1 2">FIM1</strain>
    </source>
</reference>
<sequence>MGRHPLEVVIRVFFYAA</sequence>
<gene>
    <name evidence="1" type="primary">KEX1</name>
    <name evidence="1" type="ORF">FIM1_3715</name>
</gene>
<evidence type="ECO:0000313" key="1">
    <source>
        <dbReference type="EMBL" id="QGN16988.1"/>
    </source>
</evidence>
<dbReference type="EMBL" id="CP015058">
    <property type="protein sequence ID" value="QGN16988.1"/>
    <property type="molecule type" value="Genomic_DNA"/>
</dbReference>
<proteinExistence type="predicted"/>
<dbReference type="Proteomes" id="UP000422736">
    <property type="component" value="Chromosome 5"/>
</dbReference>
<keyword evidence="2" id="KW-1185">Reference proteome</keyword>
<dbReference type="GO" id="GO:0008233">
    <property type="term" value="F:peptidase activity"/>
    <property type="evidence" value="ECO:0007669"/>
    <property type="project" value="UniProtKB-KW"/>
</dbReference>
<protein>
    <submittedName>
        <fullName evidence="1">KEX1 protease</fullName>
    </submittedName>
</protein>
<evidence type="ECO:0000313" key="2">
    <source>
        <dbReference type="Proteomes" id="UP000422736"/>
    </source>
</evidence>
<reference evidence="1 2" key="1">
    <citation type="submission" date="2016-03" db="EMBL/GenBank/DDBJ databases">
        <title>How can Kluyveromyces marxianus grow so fast - potential evolutionary course in Saccharomyces Complex revealed by comparative genomics.</title>
        <authorList>
            <person name="Mo W."/>
            <person name="Lu W."/>
            <person name="Yang X."/>
            <person name="Qi J."/>
            <person name="Lv H."/>
        </authorList>
    </citation>
    <scope>NUCLEOTIDE SEQUENCE [LARGE SCALE GENOMIC DNA]</scope>
    <source>
        <strain evidence="1 2">FIM1</strain>
    </source>
</reference>
<accession>A0ABX6F3J2</accession>
<keyword evidence="1" id="KW-0378">Hydrolase</keyword>
<organism evidence="1 2">
    <name type="scientific">Kluyveromyces marxianus</name>
    <name type="common">Yeast</name>
    <name type="synonym">Candida kefyr</name>
    <dbReference type="NCBI Taxonomy" id="4911"/>
    <lineage>
        <taxon>Eukaryota</taxon>
        <taxon>Fungi</taxon>
        <taxon>Dikarya</taxon>
        <taxon>Ascomycota</taxon>
        <taxon>Saccharomycotina</taxon>
        <taxon>Saccharomycetes</taxon>
        <taxon>Saccharomycetales</taxon>
        <taxon>Saccharomycetaceae</taxon>
        <taxon>Kluyveromyces</taxon>
    </lineage>
</organism>
<name>A0ABX6F3J2_KLUMA</name>
<keyword evidence="1" id="KW-0645">Protease</keyword>
<dbReference type="GO" id="GO:0006508">
    <property type="term" value="P:proteolysis"/>
    <property type="evidence" value="ECO:0007669"/>
    <property type="project" value="UniProtKB-KW"/>
</dbReference>